<organism evidence="4 5">
    <name type="scientific">Streptomyces indicus</name>
    <dbReference type="NCBI Taxonomy" id="417292"/>
    <lineage>
        <taxon>Bacteria</taxon>
        <taxon>Bacillati</taxon>
        <taxon>Actinomycetota</taxon>
        <taxon>Actinomycetes</taxon>
        <taxon>Kitasatosporales</taxon>
        <taxon>Streptomycetaceae</taxon>
        <taxon>Streptomyces</taxon>
    </lineage>
</organism>
<gene>
    <name evidence="4" type="ORF">SAMN05421806_101969</name>
</gene>
<dbReference type="PROSITE" id="PS51257">
    <property type="entry name" value="PROKAR_LIPOPROTEIN"/>
    <property type="match status" value="1"/>
</dbReference>
<feature type="domain" description="DUF4232" evidence="3">
    <location>
        <begin position="75"/>
        <end position="214"/>
    </location>
</feature>
<dbReference type="Pfam" id="PF14016">
    <property type="entry name" value="DUF4232"/>
    <property type="match status" value="1"/>
</dbReference>
<name>A0A1G8UQP0_9ACTN</name>
<dbReference type="EMBL" id="FNFF01000001">
    <property type="protein sequence ID" value="SDJ55425.1"/>
    <property type="molecule type" value="Genomic_DNA"/>
</dbReference>
<evidence type="ECO:0000256" key="2">
    <source>
        <dbReference type="SAM" id="SignalP"/>
    </source>
</evidence>
<dbReference type="OrthoDB" id="3827416at2"/>
<feature type="signal peptide" evidence="2">
    <location>
        <begin position="1"/>
        <end position="26"/>
    </location>
</feature>
<feature type="compositionally biased region" description="Pro residues" evidence="1">
    <location>
        <begin position="54"/>
        <end position="69"/>
    </location>
</feature>
<proteinExistence type="predicted"/>
<dbReference type="STRING" id="417292.SAMN05421806_101969"/>
<reference evidence="4 5" key="1">
    <citation type="submission" date="2016-10" db="EMBL/GenBank/DDBJ databases">
        <authorList>
            <person name="de Groot N.N."/>
        </authorList>
    </citation>
    <scope>NUCLEOTIDE SEQUENCE [LARGE SCALE GENOMIC DNA]</scope>
    <source>
        <strain evidence="4 5">CGMCC 4.5727</strain>
    </source>
</reference>
<sequence>MTRIPVRTALALALAASLAAGCSSLADELEREADPARSSQPAAGGEPPVDVDPLTPPGPTDPAGDPPSVPMEVPCSGEGFKASAGMVSSAMGLRAMSITLTNCGTGAYEFHGYPALTVLDEQRDPVAIEVLKGTDGISSGIRNTEPKPILLQPGESVSATVAWRNTVTDAARPAPHGTYFDVAPAPGRAGHAVKPGDGGPIDIGSAARIGVSAWEKTAADGTPE</sequence>
<accession>A0A1G8UQP0</accession>
<feature type="region of interest" description="Disordered" evidence="1">
    <location>
        <begin position="27"/>
        <end position="76"/>
    </location>
</feature>
<evidence type="ECO:0000313" key="4">
    <source>
        <dbReference type="EMBL" id="SDJ55425.1"/>
    </source>
</evidence>
<evidence type="ECO:0000313" key="5">
    <source>
        <dbReference type="Proteomes" id="UP000199155"/>
    </source>
</evidence>
<keyword evidence="2" id="KW-0732">Signal</keyword>
<feature type="chain" id="PRO_5039273029" description="DUF4232 domain-containing protein" evidence="2">
    <location>
        <begin position="27"/>
        <end position="224"/>
    </location>
</feature>
<dbReference type="Proteomes" id="UP000199155">
    <property type="component" value="Unassembled WGS sequence"/>
</dbReference>
<dbReference type="InterPro" id="IPR025326">
    <property type="entry name" value="DUF4232"/>
</dbReference>
<dbReference type="AlphaFoldDB" id="A0A1G8UQP0"/>
<keyword evidence="5" id="KW-1185">Reference proteome</keyword>
<dbReference type="RefSeq" id="WP_093607352.1">
    <property type="nucleotide sequence ID" value="NZ_FNFF01000001.1"/>
</dbReference>
<evidence type="ECO:0000256" key="1">
    <source>
        <dbReference type="SAM" id="MobiDB-lite"/>
    </source>
</evidence>
<evidence type="ECO:0000259" key="3">
    <source>
        <dbReference type="Pfam" id="PF14016"/>
    </source>
</evidence>
<protein>
    <recommendedName>
        <fullName evidence="3">DUF4232 domain-containing protein</fullName>
    </recommendedName>
</protein>